<evidence type="ECO:0000256" key="1">
    <source>
        <dbReference type="ARBA" id="ARBA00022475"/>
    </source>
</evidence>
<keyword evidence="1" id="KW-1003">Cell membrane</keyword>
<evidence type="ECO:0000313" key="8">
    <source>
        <dbReference type="Proteomes" id="UP000240424"/>
    </source>
</evidence>
<dbReference type="STRING" id="1841861.GCA_900157365_04965"/>
<evidence type="ECO:0000256" key="2">
    <source>
        <dbReference type="ARBA" id="ARBA00022729"/>
    </source>
</evidence>
<keyword evidence="8" id="KW-1185">Reference proteome</keyword>
<evidence type="ECO:0000256" key="6">
    <source>
        <dbReference type="SAM" id="MobiDB-lite"/>
    </source>
</evidence>
<reference evidence="7 8" key="1">
    <citation type="submission" date="2017-01" db="EMBL/GenBank/DDBJ databases">
        <authorList>
            <consortium name="Urmite Genomes"/>
        </authorList>
    </citation>
    <scope>NUCLEOTIDE SEQUENCE [LARGE SCALE GENOMIC DNA]</scope>
    <source>
        <strain evidence="7 8">AB215</strain>
    </source>
</reference>
<dbReference type="Proteomes" id="UP000240424">
    <property type="component" value="Unassembled WGS sequence"/>
</dbReference>
<protein>
    <submittedName>
        <fullName evidence="7">Lipoprotein LpqH</fullName>
    </submittedName>
</protein>
<sequence length="168" mass="16615">LNRELLIAVAAATAIASVAGCSSGTKTPAPTSSSSAAPSSASGSPGAATPPAAPAPATPPAKVTLDGQQMPVTDPVDCNSKDGKFSIAIGQPFIGVIAALEQDASVVHLVGLGDVNGLNYNFNEGVPGENASATKNGNTYHITGVANGTDNMGKKQAQKPFTIDVTCP</sequence>
<dbReference type="Pfam" id="PF05481">
    <property type="entry name" value="Myco_19_kDa"/>
    <property type="match status" value="1"/>
</dbReference>
<name>A0A2U3P4J7_9MYCO</name>
<keyword evidence="4" id="KW-0564">Palmitate</keyword>
<accession>A0A2U3P4J7</accession>
<evidence type="ECO:0000256" key="3">
    <source>
        <dbReference type="ARBA" id="ARBA00023136"/>
    </source>
</evidence>
<proteinExistence type="predicted"/>
<feature type="compositionally biased region" description="Low complexity" evidence="6">
    <location>
        <begin position="21"/>
        <end position="50"/>
    </location>
</feature>
<evidence type="ECO:0000256" key="4">
    <source>
        <dbReference type="ARBA" id="ARBA00023139"/>
    </source>
</evidence>
<feature type="region of interest" description="Disordered" evidence="6">
    <location>
        <begin position="21"/>
        <end position="74"/>
    </location>
</feature>
<keyword evidence="2" id="KW-0732">Signal</keyword>
<keyword evidence="3" id="KW-0472">Membrane</keyword>
<dbReference type="EMBL" id="FUEZ01000003">
    <property type="protein sequence ID" value="SPM38585.1"/>
    <property type="molecule type" value="Genomic_DNA"/>
</dbReference>
<dbReference type="AlphaFoldDB" id="A0A2U3P4J7"/>
<feature type="non-terminal residue" evidence="7">
    <location>
        <position position="1"/>
    </location>
</feature>
<gene>
    <name evidence="7" type="ORF">MNAB215_762</name>
</gene>
<evidence type="ECO:0000313" key="7">
    <source>
        <dbReference type="EMBL" id="SPM38585.1"/>
    </source>
</evidence>
<keyword evidence="5 7" id="KW-0449">Lipoprotein</keyword>
<dbReference type="GO" id="GO:0016020">
    <property type="term" value="C:membrane"/>
    <property type="evidence" value="ECO:0007669"/>
    <property type="project" value="InterPro"/>
</dbReference>
<organism evidence="7 8">
    <name type="scientific">Mycobacterium numidiamassiliense</name>
    <dbReference type="NCBI Taxonomy" id="1841861"/>
    <lineage>
        <taxon>Bacteria</taxon>
        <taxon>Bacillati</taxon>
        <taxon>Actinomycetota</taxon>
        <taxon>Actinomycetes</taxon>
        <taxon>Mycobacteriales</taxon>
        <taxon>Mycobacteriaceae</taxon>
        <taxon>Mycobacterium</taxon>
    </lineage>
</organism>
<dbReference type="InterPro" id="IPR008691">
    <property type="entry name" value="LpqH"/>
</dbReference>
<evidence type="ECO:0000256" key="5">
    <source>
        <dbReference type="ARBA" id="ARBA00023288"/>
    </source>
</evidence>